<evidence type="ECO:0000313" key="2">
    <source>
        <dbReference type="Proteomes" id="UP000198906"/>
    </source>
</evidence>
<dbReference type="EMBL" id="FMHU01000002">
    <property type="protein sequence ID" value="SCL24049.1"/>
    <property type="molecule type" value="Genomic_DNA"/>
</dbReference>
<sequence length="123" mass="14309">MRRMEARRQHREGALKDLKLRQVELRHSRGSRSTLLLELTNEGSQPYDYDIANDHQAPSARLATRGTIKSGESREITIHRIFPDIRIEGLFNGECPCDEPHSARWHWRTTYEVNPEREATSAE</sequence>
<accession>A0A1C6S3R3</accession>
<name>A0A1C6S3R3_9ACTN</name>
<organism evidence="1 2">
    <name type="scientific">Micromonospora inyonensis</name>
    <dbReference type="NCBI Taxonomy" id="47866"/>
    <lineage>
        <taxon>Bacteria</taxon>
        <taxon>Bacillati</taxon>
        <taxon>Actinomycetota</taxon>
        <taxon>Actinomycetes</taxon>
        <taxon>Micromonosporales</taxon>
        <taxon>Micromonosporaceae</taxon>
        <taxon>Micromonospora</taxon>
    </lineage>
</organism>
<dbReference type="Proteomes" id="UP000198906">
    <property type="component" value="Unassembled WGS sequence"/>
</dbReference>
<dbReference type="STRING" id="47866.GA0074694_3822"/>
<evidence type="ECO:0000313" key="1">
    <source>
        <dbReference type="EMBL" id="SCL24049.1"/>
    </source>
</evidence>
<gene>
    <name evidence="1" type="ORF">GA0074694_3822</name>
</gene>
<proteinExistence type="predicted"/>
<protein>
    <submittedName>
        <fullName evidence="1">Uncharacterized protein</fullName>
    </submittedName>
</protein>
<dbReference type="AlphaFoldDB" id="A0A1C6S3R3"/>
<reference evidence="2" key="1">
    <citation type="submission" date="2016-06" db="EMBL/GenBank/DDBJ databases">
        <authorList>
            <person name="Varghese N."/>
        </authorList>
    </citation>
    <scope>NUCLEOTIDE SEQUENCE [LARGE SCALE GENOMIC DNA]</scope>
    <source>
        <strain evidence="2">DSM 46123</strain>
    </source>
</reference>
<keyword evidence="2" id="KW-1185">Reference proteome</keyword>